<evidence type="ECO:0000256" key="2">
    <source>
        <dbReference type="ARBA" id="ARBA00007898"/>
    </source>
</evidence>
<feature type="domain" description="Penicillin-binding protein transpeptidase" evidence="7">
    <location>
        <begin position="56"/>
        <end position="261"/>
    </location>
</feature>
<evidence type="ECO:0000313" key="9">
    <source>
        <dbReference type="Proteomes" id="UP000837932"/>
    </source>
</evidence>
<dbReference type="PANTHER" id="PTHR30627">
    <property type="entry name" value="PEPTIDOGLYCAN D,D-TRANSPEPTIDASE"/>
    <property type="match status" value="1"/>
</dbReference>
<dbReference type="Proteomes" id="UP000837932">
    <property type="component" value="Unassembled WGS sequence"/>
</dbReference>
<gene>
    <name evidence="8" type="primary">bla</name>
    <name evidence="8" type="ORF">EMA8858_02836</name>
</gene>
<evidence type="ECO:0000313" key="8">
    <source>
        <dbReference type="EMBL" id="CAH0996702.1"/>
    </source>
</evidence>
<dbReference type="PANTHER" id="PTHR30627:SF6">
    <property type="entry name" value="BETA-LACTAMASE YBXI-RELATED"/>
    <property type="match status" value="1"/>
</dbReference>
<evidence type="ECO:0000256" key="1">
    <source>
        <dbReference type="ARBA" id="ARBA00001526"/>
    </source>
</evidence>
<sequence length="268" mass="31043">MKRHSLVLIIGLFCVSTKVCGQGNLKQFFQECGVKGSTTIYDYKHQKWIYSDSLDAQKLSLPASTFKIINLLIALETKVIKDENEVVKWVGKTDTTLYGFRPEIYRDMTVKEAFEVSAGWVFIELAKKIGRKNYTKYLKACHYGNVDLSEKGTDFWNFGRFGISPQNQVNLLKDIYEEKLPFSKQNYKILKKIMITEKTNDYIIRAKTGWTRDGGIDSGWWVGYVENKKNTYFFATRITKKRTESNPNFGQCRKTITKTILKQIKAVQ</sequence>
<comment type="caution">
    <text evidence="8">The sequence shown here is derived from an EMBL/GenBank/DDBJ whole genome shotgun (WGS) entry which is preliminary data.</text>
</comment>
<reference evidence="8" key="1">
    <citation type="submission" date="2021-12" db="EMBL/GenBank/DDBJ databases">
        <authorList>
            <person name="Rodrigo-Torres L."/>
            <person name="Arahal R. D."/>
            <person name="Lucena T."/>
        </authorList>
    </citation>
    <scope>NUCLEOTIDE SEQUENCE</scope>
    <source>
        <strain evidence="8">CECT 8858</strain>
    </source>
</reference>
<evidence type="ECO:0000259" key="7">
    <source>
        <dbReference type="Pfam" id="PF00905"/>
    </source>
</evidence>
<protein>
    <recommendedName>
        <fullName evidence="3">beta-lactamase</fullName>
        <ecNumber evidence="3">3.5.2.6</ecNumber>
    </recommendedName>
</protein>
<dbReference type="InterPro" id="IPR050515">
    <property type="entry name" value="Beta-lactam/transpept"/>
</dbReference>
<dbReference type="EMBL" id="CAKLPY010000002">
    <property type="protein sequence ID" value="CAH0996702.1"/>
    <property type="molecule type" value="Genomic_DNA"/>
</dbReference>
<proteinExistence type="inferred from homology"/>
<evidence type="ECO:0000256" key="3">
    <source>
        <dbReference type="ARBA" id="ARBA00012865"/>
    </source>
</evidence>
<dbReference type="InterPro" id="IPR012338">
    <property type="entry name" value="Beta-lactam/transpept-like"/>
</dbReference>
<keyword evidence="6" id="KW-0046">Antibiotic resistance</keyword>
<comment type="catalytic activity">
    <reaction evidence="1">
        <text>a beta-lactam + H2O = a substituted beta-amino acid</text>
        <dbReference type="Rhea" id="RHEA:20401"/>
        <dbReference type="ChEBI" id="CHEBI:15377"/>
        <dbReference type="ChEBI" id="CHEBI:35627"/>
        <dbReference type="ChEBI" id="CHEBI:140347"/>
        <dbReference type="EC" id="3.5.2.6"/>
    </reaction>
</comment>
<organism evidence="8 9">
    <name type="scientific">Emticicia aquatica</name>
    <dbReference type="NCBI Taxonomy" id="1681835"/>
    <lineage>
        <taxon>Bacteria</taxon>
        <taxon>Pseudomonadati</taxon>
        <taxon>Bacteroidota</taxon>
        <taxon>Cytophagia</taxon>
        <taxon>Cytophagales</taxon>
        <taxon>Leadbetterellaceae</taxon>
        <taxon>Emticicia</taxon>
    </lineage>
</organism>
<dbReference type="RefSeq" id="WP_238807254.1">
    <property type="nucleotide sequence ID" value="NZ_CAKLPY010000002.1"/>
</dbReference>
<comment type="similarity">
    <text evidence="2">Belongs to the class-D beta-lactamase family.</text>
</comment>
<keyword evidence="9" id="KW-1185">Reference proteome</keyword>
<dbReference type="GO" id="GO:0008800">
    <property type="term" value="F:beta-lactamase activity"/>
    <property type="evidence" value="ECO:0007669"/>
    <property type="project" value="UniProtKB-EC"/>
</dbReference>
<name>A0ABM9AT56_9BACT</name>
<dbReference type="Gene3D" id="3.40.710.10">
    <property type="entry name" value="DD-peptidase/beta-lactamase superfamily"/>
    <property type="match status" value="1"/>
</dbReference>
<accession>A0ABM9AT56</accession>
<evidence type="ECO:0000256" key="6">
    <source>
        <dbReference type="ARBA" id="ARBA00023251"/>
    </source>
</evidence>
<evidence type="ECO:0000256" key="5">
    <source>
        <dbReference type="ARBA" id="ARBA00022801"/>
    </source>
</evidence>
<dbReference type="EC" id="3.5.2.6" evidence="3"/>
<dbReference type="InterPro" id="IPR001460">
    <property type="entry name" value="PCN-bd_Tpept"/>
</dbReference>
<dbReference type="Pfam" id="PF00905">
    <property type="entry name" value="Transpeptidase"/>
    <property type="match status" value="1"/>
</dbReference>
<keyword evidence="5 8" id="KW-0378">Hydrolase</keyword>
<dbReference type="SUPFAM" id="SSF56601">
    <property type="entry name" value="beta-lactamase/transpeptidase-like"/>
    <property type="match status" value="1"/>
</dbReference>
<evidence type="ECO:0000256" key="4">
    <source>
        <dbReference type="ARBA" id="ARBA00022729"/>
    </source>
</evidence>
<keyword evidence="4" id="KW-0732">Signal</keyword>